<dbReference type="EMBL" id="DSJT01000032">
    <property type="protein sequence ID" value="HEF87753.1"/>
    <property type="molecule type" value="Genomic_DNA"/>
</dbReference>
<evidence type="ECO:0000256" key="1">
    <source>
        <dbReference type="ARBA" id="ARBA00000971"/>
    </source>
</evidence>
<keyword evidence="6" id="KW-0143">Chaperone</keyword>
<protein>
    <recommendedName>
        <fullName evidence="9">Peptidyl-prolyl cis-trans isomerase</fullName>
        <ecNumber evidence="9">5.2.1.8</ecNumber>
    </recommendedName>
</protein>
<evidence type="ECO:0000256" key="6">
    <source>
        <dbReference type="ARBA" id="ARBA00023186"/>
    </source>
</evidence>
<dbReference type="Pfam" id="PF00254">
    <property type="entry name" value="FKBP_C"/>
    <property type="match status" value="1"/>
</dbReference>
<keyword evidence="4" id="KW-0963">Cytoplasm</keyword>
<dbReference type="AlphaFoldDB" id="A0A7C2BLB5"/>
<dbReference type="PANTHER" id="PTHR47861:SF3">
    <property type="entry name" value="FKBP-TYPE PEPTIDYL-PROLYL CIS-TRANS ISOMERASE SLYD"/>
    <property type="match status" value="1"/>
</dbReference>
<name>A0A7C2BLB5_9CREN</name>
<dbReference type="InterPro" id="IPR054016">
    <property type="entry name" value="FKBP26_IF"/>
</dbReference>
<dbReference type="GO" id="GO:0042026">
    <property type="term" value="P:protein refolding"/>
    <property type="evidence" value="ECO:0007669"/>
    <property type="project" value="UniProtKB-ARBA"/>
</dbReference>
<evidence type="ECO:0000259" key="10">
    <source>
        <dbReference type="PROSITE" id="PS50059"/>
    </source>
</evidence>
<evidence type="ECO:0000256" key="3">
    <source>
        <dbReference type="ARBA" id="ARBA00006577"/>
    </source>
</evidence>
<evidence type="ECO:0000256" key="4">
    <source>
        <dbReference type="ARBA" id="ARBA00022490"/>
    </source>
</evidence>
<gene>
    <name evidence="11" type="ORF">ENP55_05640</name>
</gene>
<evidence type="ECO:0000256" key="2">
    <source>
        <dbReference type="ARBA" id="ARBA00004496"/>
    </source>
</evidence>
<feature type="domain" description="PPIase FKBP-type" evidence="10">
    <location>
        <begin position="6"/>
        <end position="107"/>
    </location>
</feature>
<evidence type="ECO:0000256" key="7">
    <source>
        <dbReference type="ARBA" id="ARBA00023235"/>
    </source>
</evidence>
<sequence>MVFNQGDFILVEYTVRVKETGTLLDTTDEELAKKENVYEADRLYGPTLIVLGRGWMNEVVEQELMKMEVNEEKEVEVPPEKAFGERDSGKVKTFSLREFQRRGYSVNVGDVVEVAGAKGVVKSISGGRVVVDFNHPLAGRTLVYKVKVAGKLEEFKDKVKALASRHLNITGSDIDVAYDEAEKKLVVSIPGKYLSRRELNYSKISLATDIFDIFKDAVEKLVFQETLSKIQPRTG</sequence>
<organism evidence="11">
    <name type="scientific">Thermosphaera aggregans</name>
    <dbReference type="NCBI Taxonomy" id="54254"/>
    <lineage>
        <taxon>Archaea</taxon>
        <taxon>Thermoproteota</taxon>
        <taxon>Thermoprotei</taxon>
        <taxon>Desulfurococcales</taxon>
        <taxon>Desulfurococcaceae</taxon>
        <taxon>Thermosphaera</taxon>
    </lineage>
</organism>
<comment type="caution">
    <text evidence="11">The sequence shown here is derived from an EMBL/GenBank/DDBJ whole genome shotgun (WGS) entry which is preliminary data.</text>
</comment>
<evidence type="ECO:0000256" key="9">
    <source>
        <dbReference type="RuleBase" id="RU003915"/>
    </source>
</evidence>
<dbReference type="InterPro" id="IPR048261">
    <property type="entry name" value="SlpA/SlyD-like_ins_sf"/>
</dbReference>
<evidence type="ECO:0000313" key="11">
    <source>
        <dbReference type="EMBL" id="HEF87753.1"/>
    </source>
</evidence>
<reference evidence="11" key="1">
    <citation type="journal article" date="2020" name="mSystems">
        <title>Genome- and Community-Level Interaction Insights into Carbon Utilization and Element Cycling Functions of Hydrothermarchaeota in Hydrothermal Sediment.</title>
        <authorList>
            <person name="Zhou Z."/>
            <person name="Liu Y."/>
            <person name="Xu W."/>
            <person name="Pan J."/>
            <person name="Luo Z.H."/>
            <person name="Li M."/>
        </authorList>
    </citation>
    <scope>NUCLEOTIDE SEQUENCE [LARGE SCALE GENOMIC DNA]</scope>
    <source>
        <strain evidence="11">SpSt-23</strain>
    </source>
</reference>
<dbReference type="PANTHER" id="PTHR47861">
    <property type="entry name" value="FKBP-TYPE PEPTIDYL-PROLYL CIS-TRANS ISOMERASE SLYD"/>
    <property type="match status" value="1"/>
</dbReference>
<dbReference type="GO" id="GO:0003755">
    <property type="term" value="F:peptidyl-prolyl cis-trans isomerase activity"/>
    <property type="evidence" value="ECO:0007669"/>
    <property type="project" value="UniProtKB-UniRule"/>
</dbReference>
<dbReference type="Gene3D" id="3.10.50.40">
    <property type="match status" value="1"/>
</dbReference>
<dbReference type="InterPro" id="IPR046357">
    <property type="entry name" value="PPIase_dom_sf"/>
</dbReference>
<proteinExistence type="inferred from homology"/>
<dbReference type="EC" id="5.2.1.8" evidence="9"/>
<dbReference type="Gene3D" id="2.40.10.330">
    <property type="match status" value="1"/>
</dbReference>
<keyword evidence="5 8" id="KW-0697">Rotamase</keyword>
<dbReference type="GO" id="GO:0005737">
    <property type="term" value="C:cytoplasm"/>
    <property type="evidence" value="ECO:0007669"/>
    <property type="project" value="UniProtKB-SubCell"/>
</dbReference>
<comment type="subcellular location">
    <subcellularLocation>
        <location evidence="2">Cytoplasm</location>
    </subcellularLocation>
</comment>
<comment type="catalytic activity">
    <reaction evidence="1 8 9">
        <text>[protein]-peptidylproline (omega=180) = [protein]-peptidylproline (omega=0)</text>
        <dbReference type="Rhea" id="RHEA:16237"/>
        <dbReference type="Rhea" id="RHEA-COMP:10747"/>
        <dbReference type="Rhea" id="RHEA-COMP:10748"/>
        <dbReference type="ChEBI" id="CHEBI:83833"/>
        <dbReference type="ChEBI" id="CHEBI:83834"/>
        <dbReference type="EC" id="5.2.1.8"/>
    </reaction>
</comment>
<evidence type="ECO:0000256" key="8">
    <source>
        <dbReference type="PROSITE-ProRule" id="PRU00277"/>
    </source>
</evidence>
<dbReference type="Pfam" id="PF22199">
    <property type="entry name" value="FKBP26_IF"/>
    <property type="match status" value="1"/>
</dbReference>
<dbReference type="Gene3D" id="3.30.70.2210">
    <property type="match status" value="1"/>
</dbReference>
<comment type="similarity">
    <text evidence="3 9">Belongs to the FKBP-type PPIase family.</text>
</comment>
<keyword evidence="7 8" id="KW-0413">Isomerase</keyword>
<evidence type="ECO:0000256" key="5">
    <source>
        <dbReference type="ARBA" id="ARBA00023110"/>
    </source>
</evidence>
<dbReference type="SUPFAM" id="SSF54534">
    <property type="entry name" value="FKBP-like"/>
    <property type="match status" value="1"/>
</dbReference>
<dbReference type="PROSITE" id="PS50059">
    <property type="entry name" value="FKBP_PPIASE"/>
    <property type="match status" value="1"/>
</dbReference>
<dbReference type="InterPro" id="IPR001179">
    <property type="entry name" value="PPIase_FKBP_dom"/>
</dbReference>
<accession>A0A7C2BLB5</accession>